<feature type="domain" description="CSC1/OSCA1-like N-terminal transmembrane" evidence="10">
    <location>
        <begin position="50"/>
        <end position="199"/>
    </location>
</feature>
<evidence type="ECO:0000259" key="11">
    <source>
        <dbReference type="Pfam" id="PF14703"/>
    </source>
</evidence>
<evidence type="ECO:0000256" key="7">
    <source>
        <dbReference type="SAM" id="Phobius"/>
    </source>
</evidence>
<comment type="subcellular location">
    <subcellularLocation>
        <location evidence="1">Membrane</location>
        <topology evidence="1">Multi-pass membrane protein</topology>
    </subcellularLocation>
</comment>
<dbReference type="PANTHER" id="PTHR13018">
    <property type="entry name" value="PROBABLE MEMBRANE PROTEIN DUF221-RELATED"/>
    <property type="match status" value="1"/>
</dbReference>
<feature type="transmembrane region" description="Helical" evidence="7">
    <location>
        <begin position="126"/>
        <end position="150"/>
    </location>
</feature>
<dbReference type="Pfam" id="PF13967">
    <property type="entry name" value="RSN1_TM"/>
    <property type="match status" value="1"/>
</dbReference>
<keyword evidence="6 7" id="KW-0472">Membrane</keyword>
<feature type="transmembrane region" description="Helical" evidence="7">
    <location>
        <begin position="532"/>
        <end position="557"/>
    </location>
</feature>
<feature type="domain" description="CSC1/OSCA1-like cytosolic" evidence="11">
    <location>
        <begin position="224"/>
        <end position="424"/>
    </location>
</feature>
<feature type="domain" description="10TM putative phosphate transporter extracellular tail" evidence="9">
    <location>
        <begin position="798"/>
        <end position="852"/>
    </location>
</feature>
<feature type="transmembrane region" description="Helical" evidence="7">
    <location>
        <begin position="53"/>
        <end position="74"/>
    </location>
</feature>
<dbReference type="Pfam" id="PF02714">
    <property type="entry name" value="RSN1_7TM"/>
    <property type="match status" value="1"/>
</dbReference>
<evidence type="ECO:0000313" key="13">
    <source>
        <dbReference type="Proteomes" id="UP001497600"/>
    </source>
</evidence>
<feature type="transmembrane region" description="Helical" evidence="7">
    <location>
        <begin position="688"/>
        <end position="713"/>
    </location>
</feature>
<dbReference type="InterPro" id="IPR027815">
    <property type="entry name" value="CSC1/OSCA1-like_cyt"/>
</dbReference>
<protein>
    <submittedName>
        <fullName evidence="12">Sporulation-specific protein 75</fullName>
    </submittedName>
</protein>
<evidence type="ECO:0000256" key="3">
    <source>
        <dbReference type="ARBA" id="ARBA00022448"/>
    </source>
</evidence>
<evidence type="ECO:0000313" key="12">
    <source>
        <dbReference type="EMBL" id="CAK7921927.1"/>
    </source>
</evidence>
<sequence>MSVPHDVYNYTELTTSYMGFFYSEQFSKLFNTTHTGAAHSSAGMDYSVLGKTITTSLCFCLVQLTLFSFFRLMFKDLYQPRCYCVPVNERMDVLPRGFLSWIIPTLKYDAFNFLPLGLDAYLFVRFIHLLLLFFSVIGTLNIIILVPINWTGATSTHTSRGLDRLSLSNISPENTTRLHSHLVMALITISLFHWLVIYELQSFVKIRQSHLLSMRHKLKISTSTILIRNVPEYLRDLDVINQVFSVVPGGIKNVWFLYDFTGISEDVNDAKEAMQHLEMTEVSHLKKLLQIRHNDQTIDILAEMKNYQNDEKFYPPIHFKSFHIPTLDRKVRIKLPGFLRIFLRQKKVLKRDWSIQTLTAKHKSIENWKQLLSQGNIPKHSKLFIQFQSQTGAYVAHQCLLSQVQGNLDFTLIGVNSNDVLWHNLSRDNTVGYIVERYAVTLLLIAIIILYIFPVSFIGLFSQLPLLVRVIPSLRWVYAFPGDIRETLASLLPSIVLTMLTELVLVVFRFLIYFRGKATGCEIELNLQTWYFVFLFVQQFLVVTISSSITVIFKQIIDQPTSIPVLLATNLPRAATFFFQYFALKAFAFCGNSFLRIDQLILRYTIHRLKDRTPRQIFFRKTTLLKVRWGSLYPTFSVFSTIGISYCIISPLVNVFIVFILSLTLLYFKYALRFIFSHVNHSETHGRLYPIALLHMYAGIYCLEGCLIGIFFLSRDQNGNRSVSIDGWIMCLVLMVTIFGHITLYNRYVKHFSLLPILDDKKYENLTRREDGSFDFETLNRPPNHGPLIDREYYSNLKLHLLHPAFSYEHPRIWIPQDEYGIASMLITQLEEEVGDLKGGSNKGAIIEQGGRFFGPKISIFEAPPDYK</sequence>
<keyword evidence="13" id="KW-1185">Reference proteome</keyword>
<evidence type="ECO:0000259" key="8">
    <source>
        <dbReference type="Pfam" id="PF02714"/>
    </source>
</evidence>
<evidence type="ECO:0000256" key="5">
    <source>
        <dbReference type="ARBA" id="ARBA00022989"/>
    </source>
</evidence>
<keyword evidence="3" id="KW-0813">Transport</keyword>
<evidence type="ECO:0000259" key="9">
    <source>
        <dbReference type="Pfam" id="PF12621"/>
    </source>
</evidence>
<dbReference type="InterPro" id="IPR045122">
    <property type="entry name" value="Csc1-like"/>
</dbReference>
<accession>A0ABP0ELF4</accession>
<dbReference type="Pfam" id="PF12621">
    <property type="entry name" value="PHM7_ext"/>
    <property type="match status" value="1"/>
</dbReference>
<feature type="transmembrane region" description="Helical" evidence="7">
    <location>
        <begin position="178"/>
        <end position="198"/>
    </location>
</feature>
<feature type="transmembrane region" description="Helical" evidence="7">
    <location>
        <begin position="577"/>
        <end position="595"/>
    </location>
</feature>
<organism evidence="12 13">
    <name type="scientific">[Candida] anglica</name>
    <dbReference type="NCBI Taxonomy" id="148631"/>
    <lineage>
        <taxon>Eukaryota</taxon>
        <taxon>Fungi</taxon>
        <taxon>Dikarya</taxon>
        <taxon>Ascomycota</taxon>
        <taxon>Saccharomycotina</taxon>
        <taxon>Pichiomycetes</taxon>
        <taxon>Debaryomycetaceae</taxon>
        <taxon>Kurtzmaniella</taxon>
    </lineage>
</organism>
<evidence type="ECO:0000256" key="2">
    <source>
        <dbReference type="ARBA" id="ARBA00007779"/>
    </source>
</evidence>
<feature type="transmembrane region" description="Helical" evidence="7">
    <location>
        <begin position="655"/>
        <end position="676"/>
    </location>
</feature>
<name>A0ABP0ELF4_9ASCO</name>
<evidence type="ECO:0000259" key="10">
    <source>
        <dbReference type="Pfam" id="PF13967"/>
    </source>
</evidence>
<dbReference type="PANTHER" id="PTHR13018:SF20">
    <property type="entry name" value="SPORULATION-SPECIFIC PROTEIN 75"/>
    <property type="match status" value="1"/>
</dbReference>
<dbReference type="InterPro" id="IPR022257">
    <property type="entry name" value="PHM7_ext"/>
</dbReference>
<dbReference type="Proteomes" id="UP001497600">
    <property type="component" value="Chromosome H"/>
</dbReference>
<dbReference type="EMBL" id="OZ004260">
    <property type="protein sequence ID" value="CAK7921927.1"/>
    <property type="molecule type" value="Genomic_DNA"/>
</dbReference>
<keyword evidence="4 7" id="KW-0812">Transmembrane</keyword>
<feature type="domain" description="CSC1/OSCA1-like 7TM region" evidence="8">
    <location>
        <begin position="437"/>
        <end position="711"/>
    </location>
</feature>
<dbReference type="Pfam" id="PF14703">
    <property type="entry name" value="PHM7_cyt"/>
    <property type="match status" value="1"/>
</dbReference>
<feature type="transmembrane region" description="Helical" evidence="7">
    <location>
        <begin position="725"/>
        <end position="745"/>
    </location>
</feature>
<evidence type="ECO:0000256" key="4">
    <source>
        <dbReference type="ARBA" id="ARBA00022692"/>
    </source>
</evidence>
<reference evidence="12 13" key="1">
    <citation type="submission" date="2024-01" db="EMBL/GenBank/DDBJ databases">
        <authorList>
            <consortium name="Genoscope - CEA"/>
            <person name="William W."/>
        </authorList>
    </citation>
    <scope>NUCLEOTIDE SEQUENCE [LARGE SCALE GENOMIC DNA]</scope>
    <source>
        <strain evidence="12 13">29B2s-10</strain>
    </source>
</reference>
<gene>
    <name evidence="12" type="primary">SPO75</name>
    <name evidence="12" type="ORF">CAAN4_H20318</name>
</gene>
<comment type="similarity">
    <text evidence="2">Belongs to the CSC1 (TC 1.A.17) family.</text>
</comment>
<feature type="transmembrane region" description="Helical" evidence="7">
    <location>
        <begin position="630"/>
        <end position="649"/>
    </location>
</feature>
<feature type="transmembrane region" description="Helical" evidence="7">
    <location>
        <begin position="488"/>
        <end position="512"/>
    </location>
</feature>
<evidence type="ECO:0000256" key="1">
    <source>
        <dbReference type="ARBA" id="ARBA00004141"/>
    </source>
</evidence>
<evidence type="ECO:0000256" key="6">
    <source>
        <dbReference type="ARBA" id="ARBA00023136"/>
    </source>
</evidence>
<dbReference type="InterPro" id="IPR032880">
    <property type="entry name" value="CSC1/OSCA1-like_N"/>
</dbReference>
<proteinExistence type="inferred from homology"/>
<feature type="transmembrane region" description="Helical" evidence="7">
    <location>
        <begin position="442"/>
        <end position="468"/>
    </location>
</feature>
<keyword evidence="5 7" id="KW-1133">Transmembrane helix</keyword>
<dbReference type="InterPro" id="IPR003864">
    <property type="entry name" value="CSC1/OSCA1-like_7TM"/>
</dbReference>